<evidence type="ECO:0000256" key="2">
    <source>
        <dbReference type="ARBA" id="ARBA00022649"/>
    </source>
</evidence>
<dbReference type="EMBL" id="CP102453">
    <property type="protein sequence ID" value="UUX33832.1"/>
    <property type="molecule type" value="Genomic_DNA"/>
</dbReference>
<dbReference type="Pfam" id="PF02452">
    <property type="entry name" value="PemK_toxin"/>
    <property type="match status" value="1"/>
</dbReference>
<evidence type="ECO:0000313" key="3">
    <source>
        <dbReference type="EMBL" id="UUX33832.1"/>
    </source>
</evidence>
<dbReference type="InterPro" id="IPR011067">
    <property type="entry name" value="Plasmid_toxin/cell-grow_inhib"/>
</dbReference>
<evidence type="ECO:0000313" key="4">
    <source>
        <dbReference type="Proteomes" id="UP001315967"/>
    </source>
</evidence>
<dbReference type="InterPro" id="IPR003477">
    <property type="entry name" value="PemK-like"/>
</dbReference>
<protein>
    <submittedName>
        <fullName evidence="3">Type II toxin-antitoxin system PemK/MazF family toxin</fullName>
    </submittedName>
</protein>
<reference evidence="3 4" key="1">
    <citation type="submission" date="2022-08" db="EMBL/GenBank/DDBJ databases">
        <title>Aerococcaceae sp. nov isolated from spoiled eye mask.</title>
        <authorList>
            <person name="Zhou G."/>
            <person name="Xie X.-B."/>
            <person name="Shi Q.-S."/>
            <person name="Wang Y.-S."/>
            <person name="Wen X."/>
            <person name="Peng H."/>
            <person name="Yang X.-J."/>
            <person name="Tao H.-B."/>
            <person name="Huang X.-M."/>
        </authorList>
    </citation>
    <scope>NUCLEOTIDE SEQUENCE [LARGE SCALE GENOMIC DNA]</scope>
    <source>
        <strain evidence="4">DM20194951</strain>
    </source>
</reference>
<dbReference type="PANTHER" id="PTHR33988">
    <property type="entry name" value="ENDORIBONUCLEASE MAZF-RELATED"/>
    <property type="match status" value="1"/>
</dbReference>
<keyword evidence="4" id="KW-1185">Reference proteome</keyword>
<accession>A0ABY5P514</accession>
<sequence length="117" mass="13407">MKQYHLGEVVYVDLNPTKGVEANKKRPCVIVSNDQYNQYLNTVIIAPISNAAKYVNDPKYSKAPMFIRIPENDVVTGTILLQHLRCVDPKVRITGHSLYKLPDEYIKQIQAVIKNFF</sequence>
<evidence type="ECO:0000256" key="1">
    <source>
        <dbReference type="ARBA" id="ARBA00007521"/>
    </source>
</evidence>
<dbReference type="SUPFAM" id="SSF50118">
    <property type="entry name" value="Cell growth inhibitor/plasmid maintenance toxic component"/>
    <property type="match status" value="1"/>
</dbReference>
<dbReference type="RefSeq" id="WP_313793335.1">
    <property type="nucleotide sequence ID" value="NZ_CP102453.1"/>
</dbReference>
<comment type="similarity">
    <text evidence="1">Belongs to the PemK/MazF family.</text>
</comment>
<dbReference type="Proteomes" id="UP001315967">
    <property type="component" value="Chromosome"/>
</dbReference>
<gene>
    <name evidence="3" type="ORF">NRE15_13235</name>
</gene>
<dbReference type="Gene3D" id="2.30.30.110">
    <property type="match status" value="1"/>
</dbReference>
<proteinExistence type="inferred from homology"/>
<name>A0ABY5P514_9LACT</name>
<organism evidence="3 4">
    <name type="scientific">Fundicoccus culcitae</name>
    <dbReference type="NCBI Taxonomy" id="2969821"/>
    <lineage>
        <taxon>Bacteria</taxon>
        <taxon>Bacillati</taxon>
        <taxon>Bacillota</taxon>
        <taxon>Bacilli</taxon>
        <taxon>Lactobacillales</taxon>
        <taxon>Aerococcaceae</taxon>
        <taxon>Fundicoccus</taxon>
    </lineage>
</organism>
<keyword evidence="2" id="KW-1277">Toxin-antitoxin system</keyword>